<proteinExistence type="inferred from homology"/>
<evidence type="ECO:0000256" key="2">
    <source>
        <dbReference type="ARBA" id="ARBA00022475"/>
    </source>
</evidence>
<dbReference type="PANTHER" id="PTHR24248">
    <property type="entry name" value="ADRENERGIC RECEPTOR-RELATED G-PROTEIN COUPLED RECEPTOR"/>
    <property type="match status" value="1"/>
</dbReference>
<dbReference type="OrthoDB" id="5977853at2759"/>
<organism evidence="12 13">
    <name type="scientific">Brachionus plicatilis</name>
    <name type="common">Marine rotifer</name>
    <name type="synonym">Brachionus muelleri</name>
    <dbReference type="NCBI Taxonomy" id="10195"/>
    <lineage>
        <taxon>Eukaryota</taxon>
        <taxon>Metazoa</taxon>
        <taxon>Spiralia</taxon>
        <taxon>Gnathifera</taxon>
        <taxon>Rotifera</taxon>
        <taxon>Eurotatoria</taxon>
        <taxon>Monogononta</taxon>
        <taxon>Pseudotrocha</taxon>
        <taxon>Ploima</taxon>
        <taxon>Brachionidae</taxon>
        <taxon>Brachionus</taxon>
    </lineage>
</organism>
<dbReference type="GO" id="GO:0005886">
    <property type="term" value="C:plasma membrane"/>
    <property type="evidence" value="ECO:0007669"/>
    <property type="project" value="UniProtKB-SubCell"/>
</dbReference>
<dbReference type="GO" id="GO:0043410">
    <property type="term" value="P:positive regulation of MAPK cascade"/>
    <property type="evidence" value="ECO:0007669"/>
    <property type="project" value="TreeGrafter"/>
</dbReference>
<keyword evidence="8 9" id="KW-0807">Transducer</keyword>
<sequence>MTLIGETAQLHLSTLSAPILNSTYKLLDQTDNKSAIFYIIEIKFNIQNILLLLFLFVLEFLTVFGNILVLMAIFVDFHLRSPAHYLMGSLATADLLLGMLVFPFSSIQLFFDKWFFGDKLCEFWLTTDVLCSTASIYLVLVISIDRYIGITRPLRYNSIVTKKRLYIVIFFCWTVSLIVSLAPQIGMKSLQIVNMQCQVNENTAYTLFSALFSFFIPLVIILILYYRIYKEATAQSRFMKTGTKKSKSNDGSGITLRVHIGPTNSRRDPPSCNCRDTSNINSIENSEIKKENFSSTSLDKDNSIDATKLLSHAKNENYQQVNENLYFKNQLSYKRCQFCNLRTSTNKLTPNVLKNSLISSSGLLSSKISKFKIEKKAAKTLGIVVGCFIICWFPFFISLPIRGFKLLEIPNSVCNIFFWLGYCNSAMNPLIYGLSSREFRRAYQGILKCNLKYRNKMEREKLASLNFKTNSK</sequence>
<dbReference type="InterPro" id="IPR002233">
    <property type="entry name" value="ADR_fam"/>
</dbReference>
<protein>
    <submittedName>
        <fullName evidence="12">Putative G-coupled receptor No9</fullName>
    </submittedName>
</protein>
<name>A0A3M7T933_BRAPC</name>
<dbReference type="SUPFAM" id="SSF81321">
    <property type="entry name" value="Family A G protein-coupled receptor-like"/>
    <property type="match status" value="1"/>
</dbReference>
<evidence type="ECO:0000256" key="7">
    <source>
        <dbReference type="ARBA" id="ARBA00023170"/>
    </source>
</evidence>
<feature type="transmembrane region" description="Helical" evidence="10">
    <location>
        <begin position="377"/>
        <end position="396"/>
    </location>
</feature>
<evidence type="ECO:0000256" key="1">
    <source>
        <dbReference type="ARBA" id="ARBA00004651"/>
    </source>
</evidence>
<feature type="non-terminal residue" evidence="12">
    <location>
        <position position="472"/>
    </location>
</feature>
<dbReference type="GO" id="GO:0071880">
    <property type="term" value="P:adenylate cyclase-activating adrenergic receptor signaling pathway"/>
    <property type="evidence" value="ECO:0007669"/>
    <property type="project" value="TreeGrafter"/>
</dbReference>
<gene>
    <name evidence="12" type="ORF">BpHYR1_047870</name>
</gene>
<keyword evidence="13" id="KW-1185">Reference proteome</keyword>
<keyword evidence="2" id="KW-1003">Cell membrane</keyword>
<dbReference type="GO" id="GO:0007204">
    <property type="term" value="P:positive regulation of cytosolic calcium ion concentration"/>
    <property type="evidence" value="ECO:0007669"/>
    <property type="project" value="TreeGrafter"/>
</dbReference>
<feature type="transmembrane region" description="Helical" evidence="10">
    <location>
        <begin position="85"/>
        <end position="111"/>
    </location>
</feature>
<dbReference type="AlphaFoldDB" id="A0A3M7T933"/>
<dbReference type="STRING" id="10195.A0A3M7T933"/>
<dbReference type="PRINTS" id="PR00237">
    <property type="entry name" value="GPCRRHODOPSN"/>
</dbReference>
<dbReference type="EMBL" id="REGN01000111">
    <property type="protein sequence ID" value="RNA44398.1"/>
    <property type="molecule type" value="Genomic_DNA"/>
</dbReference>
<evidence type="ECO:0000313" key="13">
    <source>
        <dbReference type="Proteomes" id="UP000276133"/>
    </source>
</evidence>
<dbReference type="InterPro" id="IPR017452">
    <property type="entry name" value="GPCR_Rhodpsn_7TM"/>
</dbReference>
<dbReference type="PRINTS" id="PR01103">
    <property type="entry name" value="ADRENERGICR"/>
</dbReference>
<evidence type="ECO:0000256" key="9">
    <source>
        <dbReference type="RuleBase" id="RU000688"/>
    </source>
</evidence>
<evidence type="ECO:0000259" key="11">
    <source>
        <dbReference type="PROSITE" id="PS50262"/>
    </source>
</evidence>
<accession>A0A3M7T933</accession>
<dbReference type="PROSITE" id="PS50262">
    <property type="entry name" value="G_PROTEIN_RECEP_F1_2"/>
    <property type="match status" value="1"/>
</dbReference>
<dbReference type="SMART" id="SM01381">
    <property type="entry name" value="7TM_GPCR_Srsx"/>
    <property type="match status" value="1"/>
</dbReference>
<feature type="transmembrane region" description="Helical" evidence="10">
    <location>
        <begin position="165"/>
        <end position="185"/>
    </location>
</feature>
<evidence type="ECO:0000256" key="8">
    <source>
        <dbReference type="ARBA" id="ARBA00023224"/>
    </source>
</evidence>
<dbReference type="PANTHER" id="PTHR24248:SF72">
    <property type="entry name" value="G-PROTEIN COUPLED RECEPTORS FAMILY 1 PROFILE DOMAIN-CONTAINING PROTEIN"/>
    <property type="match status" value="1"/>
</dbReference>
<evidence type="ECO:0000256" key="6">
    <source>
        <dbReference type="ARBA" id="ARBA00023136"/>
    </source>
</evidence>
<evidence type="ECO:0000256" key="5">
    <source>
        <dbReference type="ARBA" id="ARBA00023040"/>
    </source>
</evidence>
<feature type="transmembrane region" description="Helical" evidence="10">
    <location>
        <begin position="416"/>
        <end position="434"/>
    </location>
</feature>
<reference evidence="12 13" key="1">
    <citation type="journal article" date="2018" name="Sci. Rep.">
        <title>Genomic signatures of local adaptation to the degree of environmental predictability in rotifers.</title>
        <authorList>
            <person name="Franch-Gras L."/>
            <person name="Hahn C."/>
            <person name="Garcia-Roger E.M."/>
            <person name="Carmona M.J."/>
            <person name="Serra M."/>
            <person name="Gomez A."/>
        </authorList>
    </citation>
    <scope>NUCLEOTIDE SEQUENCE [LARGE SCALE GENOMIC DNA]</scope>
    <source>
        <strain evidence="12">HYR1</strain>
    </source>
</reference>
<dbReference type="GO" id="GO:0007200">
    <property type="term" value="P:phospholipase C-activating G protein-coupled receptor signaling pathway"/>
    <property type="evidence" value="ECO:0007669"/>
    <property type="project" value="TreeGrafter"/>
</dbReference>
<dbReference type="PROSITE" id="PS00237">
    <property type="entry name" value="G_PROTEIN_RECEP_F1_1"/>
    <property type="match status" value="1"/>
</dbReference>
<keyword evidence="3 9" id="KW-0812">Transmembrane</keyword>
<feature type="transmembrane region" description="Helical" evidence="10">
    <location>
        <begin position="205"/>
        <end position="229"/>
    </location>
</feature>
<dbReference type="Proteomes" id="UP000276133">
    <property type="component" value="Unassembled WGS sequence"/>
</dbReference>
<feature type="transmembrane region" description="Helical" evidence="10">
    <location>
        <begin position="49"/>
        <end position="73"/>
    </location>
</feature>
<keyword evidence="7 9" id="KW-0675">Receptor</keyword>
<dbReference type="InterPro" id="IPR000276">
    <property type="entry name" value="GPCR_Rhodpsn"/>
</dbReference>
<keyword evidence="5 9" id="KW-0297">G-protein coupled receptor</keyword>
<evidence type="ECO:0000256" key="4">
    <source>
        <dbReference type="ARBA" id="ARBA00022989"/>
    </source>
</evidence>
<evidence type="ECO:0000256" key="3">
    <source>
        <dbReference type="ARBA" id="ARBA00022692"/>
    </source>
</evidence>
<feature type="domain" description="G-protein coupled receptors family 1 profile" evidence="11">
    <location>
        <begin position="65"/>
        <end position="432"/>
    </location>
</feature>
<evidence type="ECO:0000313" key="12">
    <source>
        <dbReference type="EMBL" id="RNA44398.1"/>
    </source>
</evidence>
<comment type="similarity">
    <text evidence="9">Belongs to the G-protein coupled receptor 1 family.</text>
</comment>
<dbReference type="Pfam" id="PF00001">
    <property type="entry name" value="7tm_1"/>
    <property type="match status" value="1"/>
</dbReference>
<dbReference type="GO" id="GO:0007267">
    <property type="term" value="P:cell-cell signaling"/>
    <property type="evidence" value="ECO:0007669"/>
    <property type="project" value="TreeGrafter"/>
</dbReference>
<comment type="caution">
    <text evidence="12">The sequence shown here is derived from an EMBL/GenBank/DDBJ whole genome shotgun (WGS) entry which is preliminary data.</text>
</comment>
<feature type="transmembrane region" description="Helical" evidence="10">
    <location>
        <begin position="123"/>
        <end position="144"/>
    </location>
</feature>
<keyword evidence="6 10" id="KW-0472">Membrane</keyword>
<comment type="subcellular location">
    <subcellularLocation>
        <location evidence="1">Cell membrane</location>
        <topology evidence="1">Multi-pass membrane protein</topology>
    </subcellularLocation>
</comment>
<keyword evidence="4 10" id="KW-1133">Transmembrane helix</keyword>
<dbReference type="Gene3D" id="1.20.1070.10">
    <property type="entry name" value="Rhodopsin 7-helix transmembrane proteins"/>
    <property type="match status" value="2"/>
</dbReference>
<evidence type="ECO:0000256" key="10">
    <source>
        <dbReference type="SAM" id="Phobius"/>
    </source>
</evidence>
<dbReference type="GO" id="GO:0004937">
    <property type="term" value="F:alpha1-adrenergic receptor activity"/>
    <property type="evidence" value="ECO:0007669"/>
    <property type="project" value="TreeGrafter"/>
</dbReference>
<dbReference type="CDD" id="cd14967">
    <property type="entry name" value="7tmA_amine_R-like"/>
    <property type="match status" value="1"/>
</dbReference>